<dbReference type="InterPro" id="IPR053006">
    <property type="entry name" value="Meiosis_regulatory"/>
</dbReference>
<feature type="compositionally biased region" description="Low complexity" evidence="1">
    <location>
        <begin position="81"/>
        <end position="97"/>
    </location>
</feature>
<evidence type="ECO:0000259" key="2">
    <source>
        <dbReference type="SMART" id="SM00974"/>
    </source>
</evidence>
<organism evidence="3 4">
    <name type="scientific">Apiospora kogelbergensis</name>
    <dbReference type="NCBI Taxonomy" id="1337665"/>
    <lineage>
        <taxon>Eukaryota</taxon>
        <taxon>Fungi</taxon>
        <taxon>Dikarya</taxon>
        <taxon>Ascomycota</taxon>
        <taxon>Pezizomycotina</taxon>
        <taxon>Sordariomycetes</taxon>
        <taxon>Xylariomycetidae</taxon>
        <taxon>Amphisphaeriales</taxon>
        <taxon>Apiosporaceae</taxon>
        <taxon>Apiospora</taxon>
    </lineage>
</organism>
<comment type="caution">
    <text evidence="3">The sequence shown here is derived from an EMBL/GenBank/DDBJ whole genome shotgun (WGS) entry which is preliminary data.</text>
</comment>
<evidence type="ECO:0000313" key="3">
    <source>
        <dbReference type="EMBL" id="KAK8101504.1"/>
    </source>
</evidence>
<feature type="region of interest" description="Disordered" evidence="1">
    <location>
        <begin position="350"/>
        <end position="392"/>
    </location>
</feature>
<proteinExistence type="predicted"/>
<evidence type="ECO:0000313" key="4">
    <source>
        <dbReference type="Proteomes" id="UP001392437"/>
    </source>
</evidence>
<feature type="domain" description="Bacteriophage T5 Orf172 DNA-binding" evidence="2">
    <location>
        <begin position="395"/>
        <end position="501"/>
    </location>
</feature>
<name>A0AAW0QPB4_9PEZI</name>
<feature type="region of interest" description="Disordered" evidence="1">
    <location>
        <begin position="243"/>
        <end position="296"/>
    </location>
</feature>
<feature type="compositionally biased region" description="Low complexity" evidence="1">
    <location>
        <begin position="273"/>
        <end position="291"/>
    </location>
</feature>
<feature type="compositionally biased region" description="Low complexity" evidence="1">
    <location>
        <begin position="175"/>
        <end position="186"/>
    </location>
</feature>
<feature type="region of interest" description="Disordered" evidence="1">
    <location>
        <begin position="162"/>
        <end position="224"/>
    </location>
</feature>
<dbReference type="AlphaFoldDB" id="A0AAW0QPB4"/>
<dbReference type="Proteomes" id="UP001392437">
    <property type="component" value="Unassembled WGS sequence"/>
</dbReference>
<evidence type="ECO:0000256" key="1">
    <source>
        <dbReference type="SAM" id="MobiDB-lite"/>
    </source>
</evidence>
<dbReference type="PANTHER" id="PTHR28094">
    <property type="entry name" value="MEIOTICALLY UP-REGULATED GENE 113 PROTEIN"/>
    <property type="match status" value="1"/>
</dbReference>
<protein>
    <recommendedName>
        <fullName evidence="2">Bacteriophage T5 Orf172 DNA-binding domain-containing protein</fullName>
    </recommendedName>
</protein>
<dbReference type="EMBL" id="JAQQWP010000009">
    <property type="protein sequence ID" value="KAK8101504.1"/>
    <property type="molecule type" value="Genomic_DNA"/>
</dbReference>
<dbReference type="PANTHER" id="PTHR28094:SF2">
    <property type="entry name" value="BACTERIOPHAGE T5 ORF172 DNA-BINDING DOMAIN-CONTAINING PROTEIN"/>
    <property type="match status" value="1"/>
</dbReference>
<dbReference type="Pfam" id="PF10544">
    <property type="entry name" value="T5orf172"/>
    <property type="match status" value="1"/>
</dbReference>
<accession>A0AAW0QPB4</accession>
<feature type="compositionally biased region" description="Polar residues" evidence="1">
    <location>
        <begin position="249"/>
        <end position="259"/>
    </location>
</feature>
<sequence length="509" mass="56439">MTTTPAPCHPPYARALSCFSAAPAHLRPAIVAVSVDDCRRATQGMENGEWSLTQLTLQVTSLHGETTCRGITGSGRPCRRPLASSSPGPSPNASPNAKGGRQNHLRVDDPANPELYCHQHREQALASAKSSPGPKMGNTPILEEDPRESVETLMDRLGIVEQQQQQSRKDHRRPSSQSQRPPSHASHAQRPPSHAQNAPYGGNQKIEQPDSYQTQPRPSRRPTRPRILFGYLCCFRIPIVQDEQERPSRPTQYYESASISHAPERPTSNHQYLRPSSAAAPRPSLANSAPAQVNSATSETSQYLSLIPPSASPEVASHLMAEMAKPISKTDEAGYIYIFWLTPESEQADEPAEAARSLLAPPTAGRPRRGSDVLESYATKRSPVAGGSSSRDMNKKKTILLKIGRANNVQRRLNEWKRQCGFNISLIRYYPYVSSNTPSTPRKMPHSHKVERLIHIELEGLGMRVSDKGNCESCGRAHKEWFEVEANRKGIELVDEVVRRWSDWDESRG</sequence>
<keyword evidence="4" id="KW-1185">Reference proteome</keyword>
<gene>
    <name evidence="3" type="ORF">PG999_011878</name>
</gene>
<feature type="region of interest" description="Disordered" evidence="1">
    <location>
        <begin position="68"/>
        <end position="146"/>
    </location>
</feature>
<dbReference type="InterPro" id="IPR018306">
    <property type="entry name" value="Phage_T5_Orf172_DNA-bd"/>
</dbReference>
<dbReference type="SMART" id="SM00974">
    <property type="entry name" value="T5orf172"/>
    <property type="match status" value="1"/>
</dbReference>
<reference evidence="3 4" key="1">
    <citation type="submission" date="2023-01" db="EMBL/GenBank/DDBJ databases">
        <title>Analysis of 21 Apiospora genomes using comparative genomics revels a genus with tremendous synthesis potential of carbohydrate active enzymes and secondary metabolites.</title>
        <authorList>
            <person name="Sorensen T."/>
        </authorList>
    </citation>
    <scope>NUCLEOTIDE SEQUENCE [LARGE SCALE GENOMIC DNA]</scope>
    <source>
        <strain evidence="3 4">CBS 117206</strain>
    </source>
</reference>